<evidence type="ECO:0000313" key="3">
    <source>
        <dbReference type="Proteomes" id="UP000000346"/>
    </source>
</evidence>
<dbReference type="InParanoid" id="D9Q1P8"/>
<dbReference type="Pfam" id="PF03091">
    <property type="entry name" value="CutA1"/>
    <property type="match status" value="1"/>
</dbReference>
<dbReference type="InterPro" id="IPR004323">
    <property type="entry name" value="Ion_tolerance_CutA"/>
</dbReference>
<evidence type="ECO:0000256" key="1">
    <source>
        <dbReference type="ARBA" id="ARBA00010169"/>
    </source>
</evidence>
<organism evidence="2 3">
    <name type="scientific">Acidilobus saccharovorans (strain DSM 16705 / JCM 18335 / VKM B-2471 / 345-15)</name>
    <dbReference type="NCBI Taxonomy" id="666510"/>
    <lineage>
        <taxon>Archaea</taxon>
        <taxon>Thermoproteota</taxon>
        <taxon>Thermoprotei</taxon>
        <taxon>Acidilobales</taxon>
        <taxon>Acidilobaceae</taxon>
        <taxon>Acidilobus</taxon>
    </lineage>
</organism>
<gene>
    <name evidence="2" type="ordered locus">ASAC_0830</name>
</gene>
<dbReference type="InterPro" id="IPR011322">
    <property type="entry name" value="N-reg_PII-like_a/b"/>
</dbReference>
<dbReference type="PANTHER" id="PTHR23419">
    <property type="entry name" value="DIVALENT CATION TOLERANCE CUTA-RELATED"/>
    <property type="match status" value="1"/>
</dbReference>
<dbReference type="InterPro" id="IPR015867">
    <property type="entry name" value="N-reg_PII/ATP_PRibTrfase_C"/>
</dbReference>
<dbReference type="Proteomes" id="UP000000346">
    <property type="component" value="Chromosome"/>
</dbReference>
<dbReference type="SUPFAM" id="SSF54913">
    <property type="entry name" value="GlnB-like"/>
    <property type="match status" value="1"/>
</dbReference>
<evidence type="ECO:0000313" key="2">
    <source>
        <dbReference type="EMBL" id="ADL19236.1"/>
    </source>
</evidence>
<dbReference type="AlphaFoldDB" id="D9Q1P8"/>
<dbReference type="OrthoDB" id="8015at2157"/>
<dbReference type="Gene3D" id="3.30.70.120">
    <property type="match status" value="1"/>
</dbReference>
<dbReference type="GeneID" id="9499065"/>
<reference evidence="2 3" key="1">
    <citation type="journal article" date="2010" name="Appl. Environ. Microbiol.">
        <title>The genome sequence of the crenarchaeon Acidilobus saccharovorans supports a new order, Acidilobales, and suggests an important ecological role in terrestrial acidic hot springs.</title>
        <authorList>
            <person name="Mardanov A.V."/>
            <person name="Svetlitchnyi V.A."/>
            <person name="Beletsky A.V."/>
            <person name="Prokofeva M.I."/>
            <person name="Bonch-Osmolovskaya E.A."/>
            <person name="Ravin N.V."/>
            <person name="Skryabin K.G."/>
        </authorList>
    </citation>
    <scope>NUCLEOTIDE SEQUENCE [LARGE SCALE GENOMIC DNA]</scope>
    <source>
        <strain evidence="3">DSM 16705 / JCM 18335 / VKM B-2471 / 345-15</strain>
    </source>
</reference>
<dbReference type="eggNOG" id="arCOG04231">
    <property type="taxonomic scope" value="Archaea"/>
</dbReference>
<dbReference type="STRING" id="666510.ASAC_0830"/>
<dbReference type="HOGENOM" id="CLU_098807_3_1_2"/>
<dbReference type="GO" id="GO:0010038">
    <property type="term" value="P:response to metal ion"/>
    <property type="evidence" value="ECO:0007669"/>
    <property type="project" value="InterPro"/>
</dbReference>
<dbReference type="PANTHER" id="PTHR23419:SF8">
    <property type="entry name" value="FI09726P"/>
    <property type="match status" value="1"/>
</dbReference>
<evidence type="ECO:0008006" key="4">
    <source>
        <dbReference type="Google" id="ProtNLM"/>
    </source>
</evidence>
<protein>
    <recommendedName>
        <fullName evidence="4">Divalent-cation tolerance protein CutA</fullName>
    </recommendedName>
</protein>
<dbReference type="RefSeq" id="WP_013266748.1">
    <property type="nucleotide sequence ID" value="NC_014374.1"/>
</dbReference>
<name>D9Q1P8_ACIS3</name>
<dbReference type="KEGG" id="asc:ASAC_0830"/>
<dbReference type="GO" id="GO:0005507">
    <property type="term" value="F:copper ion binding"/>
    <property type="evidence" value="ECO:0007669"/>
    <property type="project" value="TreeGrafter"/>
</dbReference>
<dbReference type="EMBL" id="CP001742">
    <property type="protein sequence ID" value="ADL19236.1"/>
    <property type="molecule type" value="Genomic_DNA"/>
</dbReference>
<proteinExistence type="inferred from homology"/>
<accession>D9Q1P8</accession>
<sequence length="111" mass="12353">MAALVVLVTAPKGDGTRIAKELLDGKVAACVNVIPGVHSSYWWEGKVEEAEEDLLIIKTTEEAYDRLEELIRRVHPYKVPEVLALRVERGLPEYLSWLEGSVSPRGQQAKA</sequence>
<keyword evidence="3" id="KW-1185">Reference proteome</keyword>
<comment type="similarity">
    <text evidence="1">Belongs to the CutA family.</text>
</comment>